<dbReference type="STRING" id="1190417.SAMN05660690_3277"/>
<evidence type="ECO:0000256" key="3">
    <source>
        <dbReference type="ARBA" id="ARBA00023163"/>
    </source>
</evidence>
<organism evidence="6 7">
    <name type="scientific">Geodermatophilus telluris</name>
    <dbReference type="NCBI Taxonomy" id="1190417"/>
    <lineage>
        <taxon>Bacteria</taxon>
        <taxon>Bacillati</taxon>
        <taxon>Actinomycetota</taxon>
        <taxon>Actinomycetes</taxon>
        <taxon>Geodermatophilales</taxon>
        <taxon>Geodermatophilaceae</taxon>
        <taxon>Geodermatophilus</taxon>
    </lineage>
</organism>
<dbReference type="InterPro" id="IPR050109">
    <property type="entry name" value="HTH-type_TetR-like_transc_reg"/>
</dbReference>
<reference evidence="7" key="1">
    <citation type="submission" date="2016-10" db="EMBL/GenBank/DDBJ databases">
        <authorList>
            <person name="Varghese N."/>
            <person name="Submissions S."/>
        </authorList>
    </citation>
    <scope>NUCLEOTIDE SEQUENCE [LARGE SCALE GENOMIC DNA]</scope>
    <source>
        <strain evidence="7">DSM 45421</strain>
    </source>
</reference>
<sequence length="204" mass="20982">MPRAGLSRDAVVAEALRVADEVGLDRLTLAAVAQRCGVRLPSLYKHVAGLPALHAHAAAAAERELAAELSAATVGRAGEDALLALAEAYRGYARRRPGAYAATLRAPAGEGDTSAGAADHRAAAHEVMGVVLSALAGFGLSGEDAVDAVRGLRSLLHGFAALEAAGGFALPQDLDRSYRRLVRSHGEVLRSWSSAPGPAPDPVR</sequence>
<keyword evidence="3" id="KW-0804">Transcription</keyword>
<dbReference type="Gene3D" id="1.10.10.60">
    <property type="entry name" value="Homeodomain-like"/>
    <property type="match status" value="1"/>
</dbReference>
<keyword evidence="1" id="KW-0805">Transcription regulation</keyword>
<feature type="DNA-binding region" description="H-T-H motif" evidence="4">
    <location>
        <begin position="28"/>
        <end position="47"/>
    </location>
</feature>
<dbReference type="GO" id="GO:0000976">
    <property type="term" value="F:transcription cis-regulatory region binding"/>
    <property type="evidence" value="ECO:0007669"/>
    <property type="project" value="TreeGrafter"/>
</dbReference>
<evidence type="ECO:0000256" key="2">
    <source>
        <dbReference type="ARBA" id="ARBA00023125"/>
    </source>
</evidence>
<protein>
    <submittedName>
        <fullName evidence="6">Transcriptional regulator, TetR family</fullName>
    </submittedName>
</protein>
<dbReference type="OrthoDB" id="71867at2"/>
<dbReference type="Pfam" id="PF13305">
    <property type="entry name" value="TetR_C_33"/>
    <property type="match status" value="1"/>
</dbReference>
<name>A0A1G6RNZ8_9ACTN</name>
<dbReference type="PANTHER" id="PTHR30055">
    <property type="entry name" value="HTH-TYPE TRANSCRIPTIONAL REGULATOR RUTR"/>
    <property type="match status" value="1"/>
</dbReference>
<dbReference type="InterPro" id="IPR009057">
    <property type="entry name" value="Homeodomain-like_sf"/>
</dbReference>
<dbReference type="InterPro" id="IPR001647">
    <property type="entry name" value="HTH_TetR"/>
</dbReference>
<evidence type="ECO:0000256" key="1">
    <source>
        <dbReference type="ARBA" id="ARBA00023015"/>
    </source>
</evidence>
<gene>
    <name evidence="6" type="ORF">SAMN05660690_3277</name>
</gene>
<feature type="domain" description="HTH tetR-type" evidence="5">
    <location>
        <begin position="5"/>
        <end position="65"/>
    </location>
</feature>
<dbReference type="Gene3D" id="1.10.357.10">
    <property type="entry name" value="Tetracycline Repressor, domain 2"/>
    <property type="match status" value="1"/>
</dbReference>
<dbReference type="AlphaFoldDB" id="A0A1G6RNZ8"/>
<dbReference type="RefSeq" id="WP_091367069.1">
    <property type="nucleotide sequence ID" value="NZ_FMZF01000005.1"/>
</dbReference>
<evidence type="ECO:0000313" key="7">
    <source>
        <dbReference type="Proteomes" id="UP000199416"/>
    </source>
</evidence>
<proteinExistence type="predicted"/>
<dbReference type="Proteomes" id="UP000199416">
    <property type="component" value="Unassembled WGS sequence"/>
</dbReference>
<dbReference type="SUPFAM" id="SSF48498">
    <property type="entry name" value="Tetracyclin repressor-like, C-terminal domain"/>
    <property type="match status" value="1"/>
</dbReference>
<accession>A0A1G6RNZ8</accession>
<evidence type="ECO:0000259" key="5">
    <source>
        <dbReference type="PROSITE" id="PS50977"/>
    </source>
</evidence>
<keyword evidence="7" id="KW-1185">Reference proteome</keyword>
<dbReference type="EMBL" id="FMZF01000005">
    <property type="protein sequence ID" value="SDD06410.1"/>
    <property type="molecule type" value="Genomic_DNA"/>
</dbReference>
<dbReference type="GO" id="GO:0003700">
    <property type="term" value="F:DNA-binding transcription factor activity"/>
    <property type="evidence" value="ECO:0007669"/>
    <property type="project" value="TreeGrafter"/>
</dbReference>
<dbReference type="InterPro" id="IPR036271">
    <property type="entry name" value="Tet_transcr_reg_TetR-rel_C_sf"/>
</dbReference>
<keyword evidence="2 4" id="KW-0238">DNA-binding</keyword>
<dbReference type="PROSITE" id="PS50977">
    <property type="entry name" value="HTH_TETR_2"/>
    <property type="match status" value="1"/>
</dbReference>
<dbReference type="PANTHER" id="PTHR30055:SF239">
    <property type="entry name" value="TRANSCRIPTIONAL REGULATORY PROTEIN"/>
    <property type="match status" value="1"/>
</dbReference>
<dbReference type="InterPro" id="IPR025996">
    <property type="entry name" value="MT1864/Rv1816-like_C"/>
</dbReference>
<evidence type="ECO:0000256" key="4">
    <source>
        <dbReference type="PROSITE-ProRule" id="PRU00335"/>
    </source>
</evidence>
<dbReference type="SUPFAM" id="SSF46689">
    <property type="entry name" value="Homeodomain-like"/>
    <property type="match status" value="1"/>
</dbReference>
<evidence type="ECO:0000313" key="6">
    <source>
        <dbReference type="EMBL" id="SDD06410.1"/>
    </source>
</evidence>